<dbReference type="OrthoDB" id="10260946at2759"/>
<evidence type="ECO:0000256" key="1">
    <source>
        <dbReference type="ARBA" id="ARBA00022574"/>
    </source>
</evidence>
<dbReference type="FunCoup" id="A0A286UWC5">
    <property type="interactions" value="45"/>
</dbReference>
<evidence type="ECO:0000313" key="7">
    <source>
        <dbReference type="Proteomes" id="UP000217199"/>
    </source>
</evidence>
<comment type="caution">
    <text evidence="6">The sequence shown here is derived from an EMBL/GenBank/DDBJ whole genome shotgun (WGS) entry which is preliminary data.</text>
</comment>
<keyword evidence="1 3" id="KW-0853">WD repeat</keyword>
<feature type="region of interest" description="Disordered" evidence="4">
    <location>
        <begin position="310"/>
        <end position="361"/>
    </location>
</feature>
<sequence>MVHSDSDDDNEVNDGFDFDGRSSEADEGLNEDDLFDADDGVDDASEHGEESLSEDEEDDEGDEDEDDDESQEVRRENIPLQASLHAPPQAIPPQPSDNIKRSSRESTPQERESYSPRSYTVEAICAIAHPEPTHALATSLCTSHLLTGSEDGYIRDYDVFASVNGKTFLTAPQRQHCGVVEGTMKAGHLRMWWENPGVPVSDSVIEDHTRSSVTSLAMHSDALWALGGTEKGHINLFTVRHEPGQCITSLSGHRGHVSSLALQHDQMGFFSAGWDGDVYQWDLNTGHQVRKYTSTGAQVAVVAVRPLVPVLPPPSESQAGTNSQEDDTKSDASYDPLFDEPEEEDHAALPPAKPNVQATSTAPLARPAATYPRGPPVLDSVSYGTFSPDVLMTASIDGSIVLWDQRVNTPGKGVGRLEMSNKTPPWCVSACWSADGGQIYAGRRNSTVDVWDTRQFGQSVNGVPKLLKTLRNPISSGAVSCVAAFPDGRHIAVASNDNIRLWNANEAGEKEAPGRGRSGVPFKIIPGHHGGIISQMVIDPAARFMVTASSNRGWSGESTRVVLIHDIKHVV</sequence>
<feature type="repeat" description="WD" evidence="3">
    <location>
        <begin position="250"/>
        <end position="291"/>
    </location>
</feature>
<evidence type="ECO:0000256" key="3">
    <source>
        <dbReference type="PROSITE-ProRule" id="PRU00221"/>
    </source>
</evidence>
<dbReference type="PROSITE" id="PS50082">
    <property type="entry name" value="WD_REPEATS_2"/>
    <property type="match status" value="1"/>
</dbReference>
<evidence type="ECO:0000313" key="6">
    <source>
        <dbReference type="EMBL" id="PAV23910.1"/>
    </source>
</evidence>
<keyword evidence="2" id="KW-0677">Repeat</keyword>
<proteinExistence type="predicted"/>
<accession>A0A286UWC5</accession>
<organism evidence="6 7">
    <name type="scientific">Pyrrhoderma noxium</name>
    <dbReference type="NCBI Taxonomy" id="2282107"/>
    <lineage>
        <taxon>Eukaryota</taxon>
        <taxon>Fungi</taxon>
        <taxon>Dikarya</taxon>
        <taxon>Basidiomycota</taxon>
        <taxon>Agaricomycotina</taxon>
        <taxon>Agaricomycetes</taxon>
        <taxon>Hymenochaetales</taxon>
        <taxon>Hymenochaetaceae</taxon>
        <taxon>Pyrrhoderma</taxon>
    </lineage>
</organism>
<dbReference type="SUPFAM" id="SSF50978">
    <property type="entry name" value="WD40 repeat-like"/>
    <property type="match status" value="1"/>
</dbReference>
<evidence type="ECO:0000259" key="5">
    <source>
        <dbReference type="Pfam" id="PF23798"/>
    </source>
</evidence>
<feature type="compositionally biased region" description="Acidic residues" evidence="4">
    <location>
        <begin position="51"/>
        <end position="70"/>
    </location>
</feature>
<dbReference type="SMART" id="SM00320">
    <property type="entry name" value="WD40"/>
    <property type="match status" value="7"/>
</dbReference>
<feature type="compositionally biased region" description="Acidic residues" evidence="4">
    <location>
        <begin position="1"/>
        <end position="17"/>
    </location>
</feature>
<dbReference type="PANTHER" id="PTHR19848">
    <property type="entry name" value="WD40 REPEAT PROTEIN"/>
    <property type="match status" value="1"/>
</dbReference>
<name>A0A286UWC5_9AGAM</name>
<dbReference type="PANTHER" id="PTHR19848:SF8">
    <property type="entry name" value="F-BOX AND WD REPEAT DOMAIN CONTAINING 7"/>
    <property type="match status" value="1"/>
</dbReference>
<evidence type="ECO:0000256" key="2">
    <source>
        <dbReference type="ARBA" id="ARBA00022737"/>
    </source>
</evidence>
<dbReference type="InterPro" id="IPR001680">
    <property type="entry name" value="WD40_rpt"/>
</dbReference>
<dbReference type="InterPro" id="IPR057544">
    <property type="entry name" value="Beta-prop_SPT8"/>
</dbReference>
<dbReference type="InterPro" id="IPR015943">
    <property type="entry name" value="WD40/YVTN_repeat-like_dom_sf"/>
</dbReference>
<evidence type="ECO:0000256" key="4">
    <source>
        <dbReference type="SAM" id="MobiDB-lite"/>
    </source>
</evidence>
<feature type="region of interest" description="Disordered" evidence="4">
    <location>
        <begin position="1"/>
        <end position="117"/>
    </location>
</feature>
<dbReference type="Proteomes" id="UP000217199">
    <property type="component" value="Unassembled WGS sequence"/>
</dbReference>
<reference evidence="6 7" key="1">
    <citation type="journal article" date="2017" name="Mol. Ecol.">
        <title>Comparative and population genomic landscape of Phellinus noxius: A hypervariable fungus causing root rot in trees.</title>
        <authorList>
            <person name="Chung C.L."/>
            <person name="Lee T.J."/>
            <person name="Akiba M."/>
            <person name="Lee H.H."/>
            <person name="Kuo T.H."/>
            <person name="Liu D."/>
            <person name="Ke H.M."/>
            <person name="Yokoi T."/>
            <person name="Roa M.B."/>
            <person name="Lu M.J."/>
            <person name="Chang Y.Y."/>
            <person name="Ann P.J."/>
            <person name="Tsai J.N."/>
            <person name="Chen C.Y."/>
            <person name="Tzean S.S."/>
            <person name="Ota Y."/>
            <person name="Hattori T."/>
            <person name="Sahashi N."/>
            <person name="Liou R.F."/>
            <person name="Kikuchi T."/>
            <person name="Tsai I.J."/>
        </authorList>
    </citation>
    <scope>NUCLEOTIDE SEQUENCE [LARGE SCALE GENOMIC DNA]</scope>
    <source>
        <strain evidence="6 7">FFPRI411160</strain>
    </source>
</reference>
<dbReference type="InterPro" id="IPR036322">
    <property type="entry name" value="WD40_repeat_dom_sf"/>
</dbReference>
<gene>
    <name evidence="6" type="ORF">PNOK_0097800</name>
</gene>
<protein>
    <submittedName>
        <fullName evidence="6">WD40 domain containing protein</fullName>
    </submittedName>
</protein>
<feature type="compositionally biased region" description="Acidic residues" evidence="4">
    <location>
        <begin position="25"/>
        <end position="43"/>
    </location>
</feature>
<feature type="domain" description="Transcription factor spt8 beta-propeller" evidence="5">
    <location>
        <begin position="125"/>
        <end position="567"/>
    </location>
</feature>
<dbReference type="Pfam" id="PF23798">
    <property type="entry name" value="Beta-prop_SPT8"/>
    <property type="match status" value="1"/>
</dbReference>
<feature type="compositionally biased region" description="Basic and acidic residues" evidence="4">
    <location>
        <begin position="98"/>
        <end position="114"/>
    </location>
</feature>
<keyword evidence="7" id="KW-1185">Reference proteome</keyword>
<dbReference type="AlphaFoldDB" id="A0A286UWC5"/>
<dbReference type="STRING" id="2282107.A0A286UWC5"/>
<dbReference type="EMBL" id="NBII01000001">
    <property type="protein sequence ID" value="PAV23910.1"/>
    <property type="molecule type" value="Genomic_DNA"/>
</dbReference>
<dbReference type="InParanoid" id="A0A286UWC5"/>
<dbReference type="Gene3D" id="2.130.10.10">
    <property type="entry name" value="YVTN repeat-like/Quinoprotein amine dehydrogenase"/>
    <property type="match status" value="2"/>
</dbReference>
<dbReference type="PROSITE" id="PS50294">
    <property type="entry name" value="WD_REPEATS_REGION"/>
    <property type="match status" value="1"/>
</dbReference>